<feature type="non-terminal residue" evidence="1">
    <location>
        <position position="201"/>
    </location>
</feature>
<proteinExistence type="predicted"/>
<sequence>MLSGGDKVHRMLWRNALEKYLVLPVARQVLLTTNYGIYNLLESVLRSGLKGYGFWGRETFEREGAALANSLTVGMRDGIQEFNEVLVKEVTPRGELALAGESKGILPFLTTAKIPDWVPGIGSKYVTTPKGWKVIGGRKLSLQDWNNFWNRMGAQHRAWAYTKMMERELWKIAPNEMTRLEAAVGKMAHSGQKTISKKALD</sequence>
<accession>A0A0F9KPS0</accession>
<protein>
    <submittedName>
        <fullName evidence="1">Uncharacterized protein</fullName>
    </submittedName>
</protein>
<gene>
    <name evidence="1" type="ORF">LCGC14_1304690</name>
</gene>
<dbReference type="EMBL" id="LAZR01007648">
    <property type="protein sequence ID" value="KKM83898.1"/>
    <property type="molecule type" value="Genomic_DNA"/>
</dbReference>
<dbReference type="AlphaFoldDB" id="A0A0F9KPS0"/>
<reference evidence="1" key="1">
    <citation type="journal article" date="2015" name="Nature">
        <title>Complex archaea that bridge the gap between prokaryotes and eukaryotes.</title>
        <authorList>
            <person name="Spang A."/>
            <person name="Saw J.H."/>
            <person name="Jorgensen S.L."/>
            <person name="Zaremba-Niedzwiedzka K."/>
            <person name="Martijn J."/>
            <person name="Lind A.E."/>
            <person name="van Eijk R."/>
            <person name="Schleper C."/>
            <person name="Guy L."/>
            <person name="Ettema T.J."/>
        </authorList>
    </citation>
    <scope>NUCLEOTIDE SEQUENCE</scope>
</reference>
<name>A0A0F9KPS0_9ZZZZ</name>
<comment type="caution">
    <text evidence="1">The sequence shown here is derived from an EMBL/GenBank/DDBJ whole genome shotgun (WGS) entry which is preliminary data.</text>
</comment>
<organism evidence="1">
    <name type="scientific">marine sediment metagenome</name>
    <dbReference type="NCBI Taxonomy" id="412755"/>
    <lineage>
        <taxon>unclassified sequences</taxon>
        <taxon>metagenomes</taxon>
        <taxon>ecological metagenomes</taxon>
    </lineage>
</organism>
<evidence type="ECO:0000313" key="1">
    <source>
        <dbReference type="EMBL" id="KKM83898.1"/>
    </source>
</evidence>